<evidence type="ECO:0000256" key="12">
    <source>
        <dbReference type="ARBA" id="ARBA00041185"/>
    </source>
</evidence>
<comment type="subcellular location">
    <subcellularLocation>
        <location evidence="1">Membrane</location>
        <topology evidence="1">Multi-pass membrane protein</topology>
    </subcellularLocation>
</comment>
<dbReference type="AlphaFoldDB" id="E0NM30"/>
<dbReference type="GO" id="GO:0008360">
    <property type="term" value="P:regulation of cell shape"/>
    <property type="evidence" value="ECO:0007669"/>
    <property type="project" value="UniProtKB-KW"/>
</dbReference>
<keyword evidence="6" id="KW-0573">Peptidoglycan synthesis</keyword>
<dbReference type="PANTHER" id="PTHR30474:SF2">
    <property type="entry name" value="PEPTIDOGLYCAN GLYCOSYLTRANSFERASE FTSW-RELATED"/>
    <property type="match status" value="1"/>
</dbReference>
<feature type="transmembrane region" description="Helical" evidence="17">
    <location>
        <begin position="144"/>
        <end position="161"/>
    </location>
</feature>
<protein>
    <recommendedName>
        <fullName evidence="12">Probable peptidoglycan glycosyltransferase FtsW</fullName>
        <ecNumber evidence="14">2.4.99.28</ecNumber>
    </recommendedName>
    <alternativeName>
        <fullName evidence="13">Cell division protein FtsW</fullName>
    </alternativeName>
    <alternativeName>
        <fullName evidence="10">Cell wall polymerase</fullName>
    </alternativeName>
    <alternativeName>
        <fullName evidence="9">Peptidoglycan polymerase</fullName>
    </alternativeName>
</protein>
<keyword evidence="3" id="KW-0808">Transferase</keyword>
<keyword evidence="8 17" id="KW-0472">Membrane</keyword>
<feature type="transmembrane region" description="Helical" evidence="17">
    <location>
        <begin position="303"/>
        <end position="324"/>
    </location>
</feature>
<evidence type="ECO:0000256" key="3">
    <source>
        <dbReference type="ARBA" id="ARBA00022679"/>
    </source>
</evidence>
<comment type="function">
    <text evidence="16">Peptidoglycan polymerase that is essential for cell division.</text>
</comment>
<dbReference type="HOGENOM" id="CLU_029243_1_0_9"/>
<dbReference type="GO" id="GO:0051301">
    <property type="term" value="P:cell division"/>
    <property type="evidence" value="ECO:0007669"/>
    <property type="project" value="InterPro"/>
</dbReference>
<evidence type="ECO:0000256" key="10">
    <source>
        <dbReference type="ARBA" id="ARBA00033270"/>
    </source>
</evidence>
<dbReference type="EC" id="2.4.99.28" evidence="14"/>
<feature type="transmembrane region" description="Helical" evidence="17">
    <location>
        <begin position="228"/>
        <end position="249"/>
    </location>
</feature>
<evidence type="ECO:0000313" key="19">
    <source>
        <dbReference type="Proteomes" id="UP000003280"/>
    </source>
</evidence>
<feature type="transmembrane region" description="Helical" evidence="17">
    <location>
        <begin position="188"/>
        <end position="208"/>
    </location>
</feature>
<evidence type="ECO:0000256" key="2">
    <source>
        <dbReference type="ARBA" id="ARBA00022676"/>
    </source>
</evidence>
<evidence type="ECO:0000256" key="15">
    <source>
        <dbReference type="ARBA" id="ARBA00049902"/>
    </source>
</evidence>
<name>E0NM30_9FIRM</name>
<evidence type="ECO:0000256" key="16">
    <source>
        <dbReference type="ARBA" id="ARBA00049966"/>
    </source>
</evidence>
<feature type="transmembrane region" description="Helical" evidence="17">
    <location>
        <begin position="336"/>
        <end position="357"/>
    </location>
</feature>
<keyword evidence="19" id="KW-1185">Reference proteome</keyword>
<dbReference type="RefSeq" id="WP_008902033.1">
    <property type="nucleotide sequence ID" value="NZ_GL397071.1"/>
</dbReference>
<dbReference type="Pfam" id="PF01098">
    <property type="entry name" value="FTSW_RODA_SPOVE"/>
    <property type="match status" value="1"/>
</dbReference>
<dbReference type="GO" id="GO:0005886">
    <property type="term" value="C:plasma membrane"/>
    <property type="evidence" value="ECO:0007669"/>
    <property type="project" value="TreeGrafter"/>
</dbReference>
<gene>
    <name evidence="18" type="primary">ftsW</name>
    <name evidence="18" type="ORF">HMPREF9225_1219</name>
</gene>
<keyword evidence="7 17" id="KW-1133">Transmembrane helix</keyword>
<dbReference type="GO" id="GO:0009252">
    <property type="term" value="P:peptidoglycan biosynthetic process"/>
    <property type="evidence" value="ECO:0007669"/>
    <property type="project" value="UniProtKB-KW"/>
</dbReference>
<evidence type="ECO:0000256" key="17">
    <source>
        <dbReference type="SAM" id="Phobius"/>
    </source>
</evidence>
<dbReference type="Proteomes" id="UP000003280">
    <property type="component" value="Unassembled WGS sequence"/>
</dbReference>
<accession>E0NM30</accession>
<reference evidence="18 19" key="1">
    <citation type="submission" date="2010-07" db="EMBL/GenBank/DDBJ databases">
        <authorList>
            <person name="Muzny D."/>
            <person name="Qin X."/>
            <person name="Deng J."/>
            <person name="Jiang H."/>
            <person name="Liu Y."/>
            <person name="Qu J."/>
            <person name="Song X.-Z."/>
            <person name="Zhang L."/>
            <person name="Thornton R."/>
            <person name="Coyle M."/>
            <person name="Francisco L."/>
            <person name="Jackson L."/>
            <person name="Javaid M."/>
            <person name="Korchina V."/>
            <person name="Kovar C."/>
            <person name="Mata R."/>
            <person name="Mathew T."/>
            <person name="Ngo R."/>
            <person name="Nguyen L."/>
            <person name="Nguyen N."/>
            <person name="Okwuonu G."/>
            <person name="Ongeri F."/>
            <person name="Pham C."/>
            <person name="Simmons D."/>
            <person name="Wilczek-Boney K."/>
            <person name="Hale W."/>
            <person name="Jakkamsetti A."/>
            <person name="Pham P."/>
            <person name="Ruth R."/>
            <person name="San Lucas F."/>
            <person name="Warren J."/>
            <person name="Zhang J."/>
            <person name="Zhao Z."/>
            <person name="Zhou C."/>
            <person name="Zhu D."/>
            <person name="Lee S."/>
            <person name="Bess C."/>
            <person name="Blankenburg K."/>
            <person name="Forbes L."/>
            <person name="Fu Q."/>
            <person name="Gubbala S."/>
            <person name="Hirani K."/>
            <person name="Jayaseelan J.C."/>
            <person name="Lara F."/>
            <person name="Munidasa M."/>
            <person name="Palculict T."/>
            <person name="Patil S."/>
            <person name="Pu L.-L."/>
            <person name="Saada N."/>
            <person name="Tang L."/>
            <person name="Weissenberger G."/>
            <person name="Zhu Y."/>
            <person name="Hemphill L."/>
            <person name="Shang Y."/>
            <person name="Youmans B."/>
            <person name="Ayvaz T."/>
            <person name="Ross M."/>
            <person name="Santibanez J."/>
            <person name="Aqrawi P."/>
            <person name="Gross S."/>
            <person name="Joshi V."/>
            <person name="Fowler G."/>
            <person name="Nazareth L."/>
            <person name="Reid J."/>
            <person name="Worley K."/>
            <person name="Petrosino J."/>
            <person name="Highlander S."/>
            <person name="Gibbs R."/>
        </authorList>
    </citation>
    <scope>NUCLEOTIDE SEQUENCE [LARGE SCALE GENOMIC DNA]</scope>
    <source>
        <strain evidence="18 19">ATCC BAA-1640</strain>
    </source>
</reference>
<evidence type="ECO:0000256" key="5">
    <source>
        <dbReference type="ARBA" id="ARBA00022960"/>
    </source>
</evidence>
<evidence type="ECO:0000256" key="7">
    <source>
        <dbReference type="ARBA" id="ARBA00022989"/>
    </source>
</evidence>
<keyword evidence="5" id="KW-0133">Cell shape</keyword>
<keyword evidence="4 17" id="KW-0812">Transmembrane</keyword>
<sequence length="361" mass="39691">MKDKLFKNVDRTLLIVTIILVLFGVVFITSAGIPNGVKNHGDEYYQIKTHIPLLMVGIVAMLIGTKLSRRQLQFFGVIGFFLSLIAVALLFTSLGKTEHGQVRSILIPGINKGFQPSEFIKVSSIIFFASFLSQVRNRIDDSKIFIYALAVMGLSAGPILFKDFSTAAVIGATLFIMLFAAGMKNHQFVVIAALGCVVAVLFVTKYGYRMDRFKGFFSDEMNKETYHQFQSLYAMAVGGLFGVGLFHSRFKYNIFAAHSDFIIAVIAEEIGLFGVLIIIILFVVFIYRGYTISYRAENYFDKLVALGITSYIGIQALFNIAVACKFMPATGITLPFVSYGGTSIIVALGSVGILLGISKRG</sequence>
<dbReference type="PANTHER" id="PTHR30474">
    <property type="entry name" value="CELL CYCLE PROTEIN"/>
    <property type="match status" value="1"/>
</dbReference>
<evidence type="ECO:0000256" key="14">
    <source>
        <dbReference type="ARBA" id="ARBA00044770"/>
    </source>
</evidence>
<evidence type="ECO:0000256" key="6">
    <source>
        <dbReference type="ARBA" id="ARBA00022984"/>
    </source>
</evidence>
<dbReference type="GO" id="GO:0032153">
    <property type="term" value="C:cell division site"/>
    <property type="evidence" value="ECO:0007669"/>
    <property type="project" value="TreeGrafter"/>
</dbReference>
<dbReference type="GO" id="GO:0015648">
    <property type="term" value="F:lipid-linked peptidoglycan transporter activity"/>
    <property type="evidence" value="ECO:0007669"/>
    <property type="project" value="TreeGrafter"/>
</dbReference>
<feature type="transmembrane region" description="Helical" evidence="17">
    <location>
        <begin position="45"/>
        <end position="65"/>
    </location>
</feature>
<evidence type="ECO:0000256" key="9">
    <source>
        <dbReference type="ARBA" id="ARBA00032370"/>
    </source>
</evidence>
<comment type="caution">
    <text evidence="18">The sequence shown here is derived from an EMBL/GenBank/DDBJ whole genome shotgun (WGS) entry which is preliminary data.</text>
</comment>
<evidence type="ECO:0000256" key="13">
    <source>
        <dbReference type="ARBA" id="ARBA00041418"/>
    </source>
</evidence>
<organism evidence="18 19">
    <name type="scientific">Peptoniphilus duerdenii ATCC BAA-1640</name>
    <dbReference type="NCBI Taxonomy" id="862517"/>
    <lineage>
        <taxon>Bacteria</taxon>
        <taxon>Bacillati</taxon>
        <taxon>Bacillota</taxon>
        <taxon>Tissierellia</taxon>
        <taxon>Tissierellales</taxon>
        <taxon>Peptoniphilaceae</taxon>
        <taxon>Peptoniphilus</taxon>
    </lineage>
</organism>
<evidence type="ECO:0000313" key="18">
    <source>
        <dbReference type="EMBL" id="EFM25085.1"/>
    </source>
</evidence>
<dbReference type="EMBL" id="AEEH01000044">
    <property type="protein sequence ID" value="EFM25085.1"/>
    <property type="molecule type" value="Genomic_DNA"/>
</dbReference>
<dbReference type="GO" id="GO:0008955">
    <property type="term" value="F:peptidoglycan glycosyltransferase activity"/>
    <property type="evidence" value="ECO:0007669"/>
    <property type="project" value="UniProtKB-EC"/>
</dbReference>
<comment type="similarity">
    <text evidence="11">Belongs to the SEDS family. FtsW subfamily.</text>
</comment>
<dbReference type="InterPro" id="IPR001182">
    <property type="entry name" value="FtsW/RodA"/>
</dbReference>
<feature type="transmembrane region" description="Helical" evidence="17">
    <location>
        <begin position="261"/>
        <end position="287"/>
    </location>
</feature>
<evidence type="ECO:0000256" key="8">
    <source>
        <dbReference type="ARBA" id="ARBA00023136"/>
    </source>
</evidence>
<dbReference type="STRING" id="862517.HMPREF9225_1219"/>
<evidence type="ECO:0000256" key="11">
    <source>
        <dbReference type="ARBA" id="ARBA00038053"/>
    </source>
</evidence>
<feature type="transmembrane region" description="Helical" evidence="17">
    <location>
        <begin position="72"/>
        <end position="94"/>
    </location>
</feature>
<comment type="catalytic activity">
    <reaction evidence="15">
        <text>[GlcNAc-(1-&gt;4)-Mur2Ac(oyl-L-Ala-gamma-D-Glu-L-Lys-D-Ala-D-Ala)](n)-di-trans,octa-cis-undecaprenyl diphosphate + beta-D-GlcNAc-(1-&gt;4)-Mur2Ac(oyl-L-Ala-gamma-D-Glu-L-Lys-D-Ala-D-Ala)-di-trans,octa-cis-undecaprenyl diphosphate = [GlcNAc-(1-&gt;4)-Mur2Ac(oyl-L-Ala-gamma-D-Glu-L-Lys-D-Ala-D-Ala)](n+1)-di-trans,octa-cis-undecaprenyl diphosphate + di-trans,octa-cis-undecaprenyl diphosphate + H(+)</text>
        <dbReference type="Rhea" id="RHEA:23708"/>
        <dbReference type="Rhea" id="RHEA-COMP:9602"/>
        <dbReference type="Rhea" id="RHEA-COMP:9603"/>
        <dbReference type="ChEBI" id="CHEBI:15378"/>
        <dbReference type="ChEBI" id="CHEBI:58405"/>
        <dbReference type="ChEBI" id="CHEBI:60033"/>
        <dbReference type="ChEBI" id="CHEBI:78435"/>
        <dbReference type="EC" id="2.4.99.28"/>
    </reaction>
</comment>
<feature type="transmembrane region" description="Helical" evidence="17">
    <location>
        <begin position="12"/>
        <end position="33"/>
    </location>
</feature>
<evidence type="ECO:0000256" key="4">
    <source>
        <dbReference type="ARBA" id="ARBA00022692"/>
    </source>
</evidence>
<evidence type="ECO:0000256" key="1">
    <source>
        <dbReference type="ARBA" id="ARBA00004141"/>
    </source>
</evidence>
<proteinExistence type="inferred from homology"/>
<dbReference type="eggNOG" id="COG0772">
    <property type="taxonomic scope" value="Bacteria"/>
</dbReference>
<feature type="transmembrane region" description="Helical" evidence="17">
    <location>
        <begin position="167"/>
        <end position="183"/>
    </location>
</feature>
<keyword evidence="2" id="KW-0328">Glycosyltransferase</keyword>